<evidence type="ECO:0000313" key="5">
    <source>
        <dbReference type="Proteomes" id="UP000048600"/>
    </source>
</evidence>
<evidence type="ECO:0000313" key="2">
    <source>
        <dbReference type="EMBL" id="CKR83902.1"/>
    </source>
</evidence>
<dbReference type="Proteomes" id="UP000050164">
    <property type="component" value="Unassembled WGS sequence"/>
</dbReference>
<name>A0A655JJ47_MYCTX</name>
<evidence type="ECO:0000313" key="4">
    <source>
        <dbReference type="Proteomes" id="UP000046680"/>
    </source>
</evidence>
<gene>
    <name evidence="1" type="ORF">ERS007657_02964</name>
    <name evidence="3" type="ORF">ERS007741_03633</name>
    <name evidence="2" type="ORF">ERS027659_02272</name>
</gene>
<dbReference type="EMBL" id="CNFT01000518">
    <property type="protein sequence ID" value="CKR83902.1"/>
    <property type="molecule type" value="Genomic_DNA"/>
</dbReference>
<proteinExistence type="predicted"/>
<organism evidence="3 5">
    <name type="scientific">Mycobacterium tuberculosis</name>
    <dbReference type="NCBI Taxonomy" id="1773"/>
    <lineage>
        <taxon>Bacteria</taxon>
        <taxon>Bacillati</taxon>
        <taxon>Actinomycetota</taxon>
        <taxon>Actinomycetes</taxon>
        <taxon>Mycobacteriales</taxon>
        <taxon>Mycobacteriaceae</taxon>
        <taxon>Mycobacterium</taxon>
        <taxon>Mycobacterium tuberculosis complex</taxon>
    </lineage>
</organism>
<dbReference type="AlphaFoldDB" id="A0A655JJ47"/>
<accession>A0A655JJ47</accession>
<dbReference type="Proteomes" id="UP000046680">
    <property type="component" value="Unassembled WGS sequence"/>
</dbReference>
<reference evidence="4 5" key="1">
    <citation type="submission" date="2015-03" db="EMBL/GenBank/DDBJ databases">
        <authorList>
            <consortium name="Pathogen Informatics"/>
        </authorList>
    </citation>
    <scope>NUCLEOTIDE SEQUENCE [LARGE SCALE GENOMIC DNA]</scope>
    <source>
        <strain evidence="2 6">Bir 185</strain>
        <strain evidence="1 4">C09601061</strain>
        <strain evidence="3 5">P00601463</strain>
    </source>
</reference>
<evidence type="ECO:0000313" key="6">
    <source>
        <dbReference type="Proteomes" id="UP000050164"/>
    </source>
</evidence>
<evidence type="ECO:0000313" key="1">
    <source>
        <dbReference type="EMBL" id="CFR92097.1"/>
    </source>
</evidence>
<dbReference type="EMBL" id="CHKL01000580">
    <property type="protein sequence ID" value="COX01703.1"/>
    <property type="molecule type" value="Genomic_DNA"/>
</dbReference>
<dbReference type="EMBL" id="CGCX01001286">
    <property type="protein sequence ID" value="CFR92097.1"/>
    <property type="molecule type" value="Genomic_DNA"/>
</dbReference>
<dbReference type="Proteomes" id="UP000048600">
    <property type="component" value="Unassembled WGS sequence"/>
</dbReference>
<protein>
    <submittedName>
        <fullName evidence="3">Uncharacterized protein</fullName>
    </submittedName>
</protein>
<sequence>MMQAHAGELLLGCLPVRCEQAAGVGANLHEFEALLDLCVGREHRALRRGEIE</sequence>
<evidence type="ECO:0000313" key="3">
    <source>
        <dbReference type="EMBL" id="COX01703.1"/>
    </source>
</evidence>